<protein>
    <recommendedName>
        <fullName evidence="1">Aminoglycoside phosphotransferase domain-containing protein</fullName>
    </recommendedName>
</protein>
<dbReference type="Proteomes" id="UP000287171">
    <property type="component" value="Unassembled WGS sequence"/>
</dbReference>
<feature type="domain" description="Aminoglycoside phosphotransferase" evidence="1">
    <location>
        <begin position="43"/>
        <end position="253"/>
    </location>
</feature>
<dbReference type="RefSeq" id="WP_126629546.1">
    <property type="nucleotide sequence ID" value="NZ_BIFT01000002.1"/>
</dbReference>
<evidence type="ECO:0000259" key="1">
    <source>
        <dbReference type="Pfam" id="PF01636"/>
    </source>
</evidence>
<dbReference type="AlphaFoldDB" id="A0A402BCW9"/>
<keyword evidence="3" id="KW-1185">Reference proteome</keyword>
<name>A0A402BCW9_9CHLR</name>
<comment type="caution">
    <text evidence="2">The sequence shown here is derived from an EMBL/GenBank/DDBJ whole genome shotgun (WGS) entry which is preliminary data.</text>
</comment>
<organism evidence="2 3">
    <name type="scientific">Dictyobacter alpinus</name>
    <dbReference type="NCBI Taxonomy" id="2014873"/>
    <lineage>
        <taxon>Bacteria</taxon>
        <taxon>Bacillati</taxon>
        <taxon>Chloroflexota</taxon>
        <taxon>Ktedonobacteria</taxon>
        <taxon>Ktedonobacterales</taxon>
        <taxon>Dictyobacteraceae</taxon>
        <taxon>Dictyobacter</taxon>
    </lineage>
</organism>
<dbReference type="EMBL" id="BIFT01000002">
    <property type="protein sequence ID" value="GCE29241.1"/>
    <property type="molecule type" value="Genomic_DNA"/>
</dbReference>
<evidence type="ECO:0000313" key="2">
    <source>
        <dbReference type="EMBL" id="GCE29241.1"/>
    </source>
</evidence>
<dbReference type="InterPro" id="IPR051678">
    <property type="entry name" value="AGP_Transferase"/>
</dbReference>
<reference evidence="3" key="1">
    <citation type="submission" date="2018-12" db="EMBL/GenBank/DDBJ databases">
        <title>Tengunoibacter tsumagoiensis gen. nov., sp. nov., Dictyobacter kobayashii sp. nov., D. alpinus sp. nov., and D. joshuensis sp. nov. and description of Dictyobacteraceae fam. nov. within the order Ktedonobacterales isolated from Tengu-no-mugimeshi.</title>
        <authorList>
            <person name="Wang C.M."/>
            <person name="Zheng Y."/>
            <person name="Sakai Y."/>
            <person name="Toyoda A."/>
            <person name="Minakuchi Y."/>
            <person name="Abe K."/>
            <person name="Yokota A."/>
            <person name="Yabe S."/>
        </authorList>
    </citation>
    <scope>NUCLEOTIDE SEQUENCE [LARGE SCALE GENOMIC DNA]</scope>
    <source>
        <strain evidence="3">Uno16</strain>
    </source>
</reference>
<sequence length="308" mass="36461">MAVFTLLPPFYEKPPFSDANLFLERIEKEFSILIERYAYLKDAFDHDVFIVNEDMVFRFPRTKRDTEHLAYEIAFLNDLKGNVNVVIPDYSFLPKSGDFAGYKLIPGTLLAPWIFRKLNQKDKEAAVIQLIEFINTFHHMDLHDFAQYQPRERKDFIAIEQRVEKELVEKLFPKLPSNEVKRIKDFYKETHEHFHDIPNSCATHGDLYAFNVIWDRDTSQIGVIDFSDLLIGDPARDFEVFYDYGLEYAEMAYEQYRGPKDKNFLRRAETYYKLHAIYTLLSSQLGALITFEHAHMRFRQKFNLLGHA</sequence>
<dbReference type="Pfam" id="PF01636">
    <property type="entry name" value="APH"/>
    <property type="match status" value="1"/>
</dbReference>
<dbReference type="Gene3D" id="3.90.1200.10">
    <property type="match status" value="1"/>
</dbReference>
<accession>A0A402BCW9</accession>
<dbReference type="Gene3D" id="3.30.200.20">
    <property type="entry name" value="Phosphorylase Kinase, domain 1"/>
    <property type="match status" value="1"/>
</dbReference>
<dbReference type="InterPro" id="IPR002575">
    <property type="entry name" value="Aminoglycoside_PTrfase"/>
</dbReference>
<gene>
    <name evidence="2" type="ORF">KDA_47250</name>
</gene>
<dbReference type="OrthoDB" id="60975at2"/>
<dbReference type="InterPro" id="IPR011009">
    <property type="entry name" value="Kinase-like_dom_sf"/>
</dbReference>
<proteinExistence type="predicted"/>
<evidence type="ECO:0000313" key="3">
    <source>
        <dbReference type="Proteomes" id="UP000287171"/>
    </source>
</evidence>
<dbReference type="SUPFAM" id="SSF56112">
    <property type="entry name" value="Protein kinase-like (PK-like)"/>
    <property type="match status" value="1"/>
</dbReference>
<dbReference type="PANTHER" id="PTHR21310">
    <property type="entry name" value="AMINOGLYCOSIDE PHOSPHOTRANSFERASE-RELATED-RELATED"/>
    <property type="match status" value="1"/>
</dbReference>
<dbReference type="PANTHER" id="PTHR21310:SF15">
    <property type="entry name" value="AMINOGLYCOSIDE PHOSPHOTRANSFERASE DOMAIN-CONTAINING PROTEIN"/>
    <property type="match status" value="1"/>
</dbReference>